<dbReference type="EMBL" id="JAHRIP010092993">
    <property type="protein sequence ID" value="MEQ2317118.1"/>
    <property type="molecule type" value="Genomic_DNA"/>
</dbReference>
<accession>A0ABV1AI86</accession>
<sequence>MEKCFNSLHKNGKILAKLQAYQEILSKAIIHQRSNQVASGIGGRDSLLWLTVELLGRIPSDVLYAVCFKPSGDAANMWTKGLSSELFSLHPKHCVVEHCISP</sequence>
<organism evidence="1 2">
    <name type="scientific">Ameca splendens</name>
    <dbReference type="NCBI Taxonomy" id="208324"/>
    <lineage>
        <taxon>Eukaryota</taxon>
        <taxon>Metazoa</taxon>
        <taxon>Chordata</taxon>
        <taxon>Craniata</taxon>
        <taxon>Vertebrata</taxon>
        <taxon>Euteleostomi</taxon>
        <taxon>Actinopterygii</taxon>
        <taxon>Neopterygii</taxon>
        <taxon>Teleostei</taxon>
        <taxon>Neoteleostei</taxon>
        <taxon>Acanthomorphata</taxon>
        <taxon>Ovalentaria</taxon>
        <taxon>Atherinomorphae</taxon>
        <taxon>Cyprinodontiformes</taxon>
        <taxon>Goodeidae</taxon>
        <taxon>Ameca</taxon>
    </lineage>
</organism>
<comment type="caution">
    <text evidence="1">The sequence shown here is derived from an EMBL/GenBank/DDBJ whole genome shotgun (WGS) entry which is preliminary data.</text>
</comment>
<proteinExistence type="predicted"/>
<keyword evidence="2" id="KW-1185">Reference proteome</keyword>
<dbReference type="Proteomes" id="UP001469553">
    <property type="component" value="Unassembled WGS sequence"/>
</dbReference>
<evidence type="ECO:0000313" key="2">
    <source>
        <dbReference type="Proteomes" id="UP001469553"/>
    </source>
</evidence>
<evidence type="ECO:0000313" key="1">
    <source>
        <dbReference type="EMBL" id="MEQ2317118.1"/>
    </source>
</evidence>
<name>A0ABV1AI86_9TELE</name>
<reference evidence="1 2" key="1">
    <citation type="submission" date="2021-06" db="EMBL/GenBank/DDBJ databases">
        <authorList>
            <person name="Palmer J.M."/>
        </authorList>
    </citation>
    <scope>NUCLEOTIDE SEQUENCE [LARGE SCALE GENOMIC DNA]</scope>
    <source>
        <strain evidence="1 2">AS_MEX2019</strain>
        <tissue evidence="1">Muscle</tissue>
    </source>
</reference>
<gene>
    <name evidence="1" type="ORF">AMECASPLE_039474</name>
</gene>
<protein>
    <submittedName>
        <fullName evidence="1">Uncharacterized protein</fullName>
    </submittedName>
</protein>